<organism evidence="6 7">
    <name type="scientific">Saccharothrix hoggarensis</name>
    <dbReference type="NCBI Taxonomy" id="913853"/>
    <lineage>
        <taxon>Bacteria</taxon>
        <taxon>Bacillati</taxon>
        <taxon>Actinomycetota</taxon>
        <taxon>Actinomycetes</taxon>
        <taxon>Pseudonocardiales</taxon>
        <taxon>Pseudonocardiaceae</taxon>
        <taxon>Saccharothrix</taxon>
    </lineage>
</organism>
<dbReference type="PANTHER" id="PTHR11986">
    <property type="entry name" value="AMINOTRANSFERASE CLASS III"/>
    <property type="match status" value="1"/>
</dbReference>
<dbReference type="InterPro" id="IPR015424">
    <property type="entry name" value="PyrdxlP-dep_Trfase"/>
</dbReference>
<dbReference type="InterPro" id="IPR015422">
    <property type="entry name" value="PyrdxlP-dep_Trfase_small"/>
</dbReference>
<dbReference type="PANTHER" id="PTHR11986:SF79">
    <property type="entry name" value="ACETYLORNITHINE AMINOTRANSFERASE, MITOCHONDRIAL"/>
    <property type="match status" value="1"/>
</dbReference>
<reference evidence="7" key="1">
    <citation type="journal article" date="2019" name="Int. J. Syst. Evol. Microbiol.">
        <title>The Global Catalogue of Microorganisms (GCM) 10K type strain sequencing project: providing services to taxonomists for standard genome sequencing and annotation.</title>
        <authorList>
            <consortium name="The Broad Institute Genomics Platform"/>
            <consortium name="The Broad Institute Genome Sequencing Center for Infectious Disease"/>
            <person name="Wu L."/>
            <person name="Ma J."/>
        </authorList>
    </citation>
    <scope>NUCLEOTIDE SEQUENCE [LARGE SCALE GENOMIC DNA]</scope>
    <source>
        <strain evidence="7">CCUG 60214</strain>
    </source>
</reference>
<keyword evidence="3" id="KW-0808">Transferase</keyword>
<sequence length="524" mass="55429">MAAPTMEPELAEAHMRGLLAGLGLDVEYVRGEGDTLYYRDRDGTETAVLDLVGGYGTLIFGHNHPDLVALARDLLAKRVPLHAQFSYHPYANELAAALNRVLHREFGIDEPYSAVFANSGAEGIETAMKHAELDRVIRVGELHAAVEADIAAARAAVADGTATVSAEARARLGVTDGVDFDAVVSEIARHNAEVLGRGPVFLTLEGSFHGKLAGSVQLTHNAGYRAPFRALAAQARFVPVDQPGALASVLAEERVALLAPVVVDGQVTLAERDFPAIGAFFVEPVQGEGGIHVLSPELAAEIRAAADSAGFPVVVDEVQSGMGRTGRFFSASGIGLLGDYFVLAKGLGGGIAKTAALLVRQSRYRSDFELVHSSTFAKDALSCHIGIKVVEMLEADDGAAYRLAVERGGRLRRELDAVAAEFPDVVAAVRGRGLMLGIEFHDLTGSTSEVLRDNARAGLIGYLVAGYLLREQSIRVFPTASAAHTLRVEPSLAISDEAIEQFGRALRALCAIIGKADGMALLPN</sequence>
<keyword evidence="2 6" id="KW-0032">Aminotransferase</keyword>
<dbReference type="SUPFAM" id="SSF53383">
    <property type="entry name" value="PLP-dependent transferases"/>
    <property type="match status" value="1"/>
</dbReference>
<name>A0ABW3QIQ9_9PSEU</name>
<comment type="cofactor">
    <cofactor evidence="1">
        <name>pyridoxal 5'-phosphate</name>
        <dbReference type="ChEBI" id="CHEBI:597326"/>
    </cofactor>
</comment>
<evidence type="ECO:0000256" key="5">
    <source>
        <dbReference type="RuleBase" id="RU003560"/>
    </source>
</evidence>
<dbReference type="Proteomes" id="UP001597168">
    <property type="component" value="Unassembled WGS sequence"/>
</dbReference>
<dbReference type="Pfam" id="PF00202">
    <property type="entry name" value="Aminotran_3"/>
    <property type="match status" value="1"/>
</dbReference>
<evidence type="ECO:0000256" key="3">
    <source>
        <dbReference type="ARBA" id="ARBA00022679"/>
    </source>
</evidence>
<dbReference type="Gene3D" id="3.90.1150.10">
    <property type="entry name" value="Aspartate Aminotransferase, domain 1"/>
    <property type="match status" value="2"/>
</dbReference>
<dbReference type="Gene3D" id="3.40.640.10">
    <property type="entry name" value="Type I PLP-dependent aspartate aminotransferase-like (Major domain)"/>
    <property type="match status" value="2"/>
</dbReference>
<dbReference type="InterPro" id="IPR005814">
    <property type="entry name" value="Aminotrans_3"/>
</dbReference>
<comment type="similarity">
    <text evidence="5">Belongs to the class-III pyridoxal-phosphate-dependent aminotransferase family.</text>
</comment>
<evidence type="ECO:0000313" key="6">
    <source>
        <dbReference type="EMBL" id="MFD1146212.1"/>
    </source>
</evidence>
<gene>
    <name evidence="6" type="ORF">ACFQ3T_03660</name>
</gene>
<evidence type="ECO:0000256" key="2">
    <source>
        <dbReference type="ARBA" id="ARBA00022576"/>
    </source>
</evidence>
<dbReference type="PIRSF" id="PIRSF000521">
    <property type="entry name" value="Transaminase_4ab_Lys_Orn"/>
    <property type="match status" value="1"/>
</dbReference>
<evidence type="ECO:0000313" key="7">
    <source>
        <dbReference type="Proteomes" id="UP001597168"/>
    </source>
</evidence>
<dbReference type="InterPro" id="IPR015421">
    <property type="entry name" value="PyrdxlP-dep_Trfase_major"/>
</dbReference>
<dbReference type="InterPro" id="IPR050103">
    <property type="entry name" value="Class-III_PLP-dep_AT"/>
</dbReference>
<dbReference type="GO" id="GO:0008483">
    <property type="term" value="F:transaminase activity"/>
    <property type="evidence" value="ECO:0007669"/>
    <property type="project" value="UniProtKB-KW"/>
</dbReference>
<accession>A0ABW3QIQ9</accession>
<keyword evidence="7" id="KW-1185">Reference proteome</keyword>
<evidence type="ECO:0000256" key="4">
    <source>
        <dbReference type="ARBA" id="ARBA00022898"/>
    </source>
</evidence>
<keyword evidence="4 5" id="KW-0663">Pyridoxal phosphate</keyword>
<dbReference type="RefSeq" id="WP_380719719.1">
    <property type="nucleotide sequence ID" value="NZ_JBHTLK010000009.1"/>
</dbReference>
<protein>
    <submittedName>
        <fullName evidence="6">Aspartate aminotransferase family protein</fullName>
    </submittedName>
</protein>
<evidence type="ECO:0000256" key="1">
    <source>
        <dbReference type="ARBA" id="ARBA00001933"/>
    </source>
</evidence>
<dbReference type="EMBL" id="JBHTLK010000009">
    <property type="protein sequence ID" value="MFD1146212.1"/>
    <property type="molecule type" value="Genomic_DNA"/>
</dbReference>
<comment type="caution">
    <text evidence="6">The sequence shown here is derived from an EMBL/GenBank/DDBJ whole genome shotgun (WGS) entry which is preliminary data.</text>
</comment>
<proteinExistence type="inferred from homology"/>